<protein>
    <submittedName>
        <fullName evidence="6">(S)-benzoin forming benzil reductase</fullName>
        <ecNumber evidence="6">1.1.1.320</ecNumber>
    </submittedName>
</protein>
<comment type="subcellular location">
    <subcellularLocation>
        <location evidence="1">Cytoplasm</location>
    </subcellularLocation>
</comment>
<dbReference type="RefSeq" id="WP_322446478.1">
    <property type="nucleotide sequence ID" value="NZ_JAXOFX010000005.1"/>
</dbReference>
<gene>
    <name evidence="6" type="ORF">SM124_10510</name>
</gene>
<evidence type="ECO:0000256" key="3">
    <source>
        <dbReference type="ARBA" id="ARBA00022490"/>
    </source>
</evidence>
<keyword evidence="3" id="KW-0963">Cytoplasm</keyword>
<keyword evidence="7" id="KW-1185">Reference proteome</keyword>
<dbReference type="PANTHER" id="PTHR44085">
    <property type="entry name" value="SEPIAPTERIN REDUCTASE"/>
    <property type="match status" value="1"/>
</dbReference>
<evidence type="ECO:0000256" key="1">
    <source>
        <dbReference type="ARBA" id="ARBA00004496"/>
    </source>
</evidence>
<reference evidence="6 7" key="1">
    <citation type="submission" date="2023-11" db="EMBL/GenBank/DDBJ databases">
        <title>Bacillus jintuensis, isolated from a mudflat on the Beibu Gulf coast.</title>
        <authorList>
            <person name="Li M."/>
        </authorList>
    </citation>
    <scope>NUCLEOTIDE SEQUENCE [LARGE SCALE GENOMIC DNA]</scope>
    <source>
        <strain evidence="6 7">31A1R</strain>
    </source>
</reference>
<dbReference type="SUPFAM" id="SSF51735">
    <property type="entry name" value="NAD(P)-binding Rossmann-fold domains"/>
    <property type="match status" value="1"/>
</dbReference>
<dbReference type="InterPro" id="IPR002347">
    <property type="entry name" value="SDR_fam"/>
</dbReference>
<evidence type="ECO:0000256" key="4">
    <source>
        <dbReference type="ARBA" id="ARBA00022857"/>
    </source>
</evidence>
<dbReference type="GO" id="GO:0016491">
    <property type="term" value="F:oxidoreductase activity"/>
    <property type="evidence" value="ECO:0007669"/>
    <property type="project" value="UniProtKB-KW"/>
</dbReference>
<comment type="similarity">
    <text evidence="2">Belongs to the short-chain dehydrogenases/reductases (SDR) family.</text>
</comment>
<dbReference type="Pfam" id="PF00106">
    <property type="entry name" value="adh_short"/>
    <property type="match status" value="1"/>
</dbReference>
<evidence type="ECO:0000256" key="2">
    <source>
        <dbReference type="ARBA" id="ARBA00006484"/>
    </source>
</evidence>
<dbReference type="Proteomes" id="UP001290455">
    <property type="component" value="Unassembled WGS sequence"/>
</dbReference>
<dbReference type="EMBL" id="JAXOFX010000005">
    <property type="protein sequence ID" value="MDZ5472180.1"/>
    <property type="molecule type" value="Genomic_DNA"/>
</dbReference>
<keyword evidence="4" id="KW-0521">NADP</keyword>
<dbReference type="NCBIfam" id="NF005381">
    <property type="entry name" value="PRK06924.1"/>
    <property type="match status" value="1"/>
</dbReference>
<organism evidence="6 7">
    <name type="scientific">Robertmurraya mangrovi</name>
    <dbReference type="NCBI Taxonomy" id="3098077"/>
    <lineage>
        <taxon>Bacteria</taxon>
        <taxon>Bacillati</taxon>
        <taxon>Bacillota</taxon>
        <taxon>Bacilli</taxon>
        <taxon>Bacillales</taxon>
        <taxon>Bacillaceae</taxon>
        <taxon>Robertmurraya</taxon>
    </lineage>
</organism>
<name>A0ABU5IYL4_9BACI</name>
<evidence type="ECO:0000313" key="6">
    <source>
        <dbReference type="EMBL" id="MDZ5472180.1"/>
    </source>
</evidence>
<proteinExistence type="inferred from homology"/>
<dbReference type="Gene3D" id="3.40.50.720">
    <property type="entry name" value="NAD(P)-binding Rossmann-like Domain"/>
    <property type="match status" value="1"/>
</dbReference>
<comment type="caution">
    <text evidence="6">The sequence shown here is derived from an EMBL/GenBank/DDBJ whole genome shotgun (WGS) entry which is preliminary data.</text>
</comment>
<sequence length="250" mass="27349">MKYAIITGSSKGLGASIAERLIKENVNIVSVARTENEGVRKLAAEKDLFYKHFTCDLSKVDEVDLVFSEISDIIFSGNTEEVLLVNNAGVIEPIDKVGNLDTNKVNINIQVNLLAPIVISNLFLQKAKDCKLTIVNVTSGAGERPIQGWSTYCSTKAALNMFTKTTALEQQSEQSKHVIIGYSPGIMDTDMQVEIRSSSKDSFHDIETFKGYKEQGLLRSADVVANALVDLLISGDVQSGTIYNVNELLK</sequence>
<accession>A0ABU5IYL4</accession>
<dbReference type="PANTHER" id="PTHR44085:SF2">
    <property type="entry name" value="SEPIAPTERIN REDUCTASE"/>
    <property type="match status" value="1"/>
</dbReference>
<dbReference type="InterPro" id="IPR020904">
    <property type="entry name" value="Sc_DH/Rdtase_CS"/>
</dbReference>
<dbReference type="PRINTS" id="PR00081">
    <property type="entry name" value="GDHRDH"/>
</dbReference>
<dbReference type="EC" id="1.1.1.320" evidence="6"/>
<dbReference type="PROSITE" id="PS00061">
    <property type="entry name" value="ADH_SHORT"/>
    <property type="match status" value="1"/>
</dbReference>
<dbReference type="InterPro" id="IPR036291">
    <property type="entry name" value="NAD(P)-bd_dom_sf"/>
</dbReference>
<evidence type="ECO:0000256" key="5">
    <source>
        <dbReference type="ARBA" id="ARBA00023002"/>
    </source>
</evidence>
<evidence type="ECO:0000313" key="7">
    <source>
        <dbReference type="Proteomes" id="UP001290455"/>
    </source>
</evidence>
<keyword evidence="5 6" id="KW-0560">Oxidoreductase</keyword>
<dbReference type="InterPro" id="IPR051721">
    <property type="entry name" value="Biopterin_syn/organic_redct"/>
</dbReference>